<gene>
    <name evidence="1" type="ORF">EIKCOROL_02647</name>
</gene>
<dbReference type="EMBL" id="ACEA01000060">
    <property type="protein sequence ID" value="EEG22733.1"/>
    <property type="molecule type" value="Genomic_DNA"/>
</dbReference>
<proteinExistence type="predicted"/>
<comment type="caution">
    <text evidence="1">The sequence shown here is derived from an EMBL/GenBank/DDBJ whole genome shotgun (WGS) entry which is preliminary data.</text>
</comment>
<evidence type="ECO:0000313" key="1">
    <source>
        <dbReference type="EMBL" id="EEG22733.1"/>
    </source>
</evidence>
<accession>C0DZ29</accession>
<evidence type="ECO:0000313" key="2">
    <source>
        <dbReference type="Proteomes" id="UP000005837"/>
    </source>
</evidence>
<name>C0DZ29_EIKCO</name>
<protein>
    <submittedName>
        <fullName evidence="1">Uncharacterized protein</fullName>
    </submittedName>
</protein>
<reference evidence="1 2" key="1">
    <citation type="submission" date="2009-01" db="EMBL/GenBank/DDBJ databases">
        <authorList>
            <person name="Fulton L."/>
            <person name="Clifton S."/>
            <person name="Chinwalla A.T."/>
            <person name="Mitreva M."/>
            <person name="Sodergren E."/>
            <person name="Weinstock G."/>
            <person name="Clifton S."/>
            <person name="Dooling D.J."/>
            <person name="Fulton B."/>
            <person name="Minx P."/>
            <person name="Pepin K.H."/>
            <person name="Johnson M."/>
            <person name="Bhonagiri V."/>
            <person name="Nash W.E."/>
            <person name="Mardis E.R."/>
            <person name="Wilson R.K."/>
        </authorList>
    </citation>
    <scope>NUCLEOTIDE SEQUENCE [LARGE SCALE GENOMIC DNA]</scope>
    <source>
        <strain evidence="1 2">ATCC 23834</strain>
    </source>
</reference>
<dbReference type="HOGENOM" id="CLU_3215622_0_0_4"/>
<dbReference type="Proteomes" id="UP000005837">
    <property type="component" value="Unassembled WGS sequence"/>
</dbReference>
<organism evidence="1 2">
    <name type="scientific">Eikenella corrodens ATCC 23834</name>
    <dbReference type="NCBI Taxonomy" id="546274"/>
    <lineage>
        <taxon>Bacteria</taxon>
        <taxon>Pseudomonadati</taxon>
        <taxon>Pseudomonadota</taxon>
        <taxon>Betaproteobacteria</taxon>
        <taxon>Neisseriales</taxon>
        <taxon>Neisseriaceae</taxon>
        <taxon>Eikenella</taxon>
    </lineage>
</organism>
<sequence>MGGLSINRVRGYLKIAGHLETIAYSLTMQQLGLLQFVAASACSA</sequence>
<dbReference type="AlphaFoldDB" id="C0DZ29"/>